<dbReference type="STRING" id="933084.A0A067Q0E0"/>
<evidence type="ECO:0000313" key="6">
    <source>
        <dbReference type="EMBL" id="KDQ59381.1"/>
    </source>
</evidence>
<evidence type="ECO:0000313" key="8">
    <source>
        <dbReference type="Proteomes" id="UP000027265"/>
    </source>
</evidence>
<evidence type="ECO:0000256" key="1">
    <source>
        <dbReference type="ARBA" id="ARBA00004123"/>
    </source>
</evidence>
<dbReference type="AlphaFoldDB" id="A0A067Q0E0"/>
<evidence type="ECO:0000256" key="4">
    <source>
        <dbReference type="SAM" id="MobiDB-lite"/>
    </source>
</evidence>
<protein>
    <recommendedName>
        <fullName evidence="5">DNA endonuclease activator Ctp1 C-terminal domain-containing protein</fullName>
    </recommendedName>
</protein>
<comment type="subcellular location">
    <subcellularLocation>
        <location evidence="1">Nucleus</location>
    </subcellularLocation>
</comment>
<dbReference type="PANTHER" id="PTHR15107:SF0">
    <property type="entry name" value="DNA ENDONUCLEASE ACTIVATOR CTP1 C-TERMINAL DOMAIN-CONTAINING PROTEIN"/>
    <property type="match status" value="1"/>
</dbReference>
<dbReference type="EMBL" id="KL197715">
    <property type="protein sequence ID" value="KDQ59381.1"/>
    <property type="molecule type" value="Genomic_DNA"/>
</dbReference>
<feature type="region of interest" description="Disordered" evidence="4">
    <location>
        <begin position="1"/>
        <end position="22"/>
    </location>
</feature>
<proteinExistence type="predicted"/>
<dbReference type="EMBL" id="KL197713">
    <property type="protein sequence ID" value="KDQ60543.1"/>
    <property type="molecule type" value="Genomic_DNA"/>
</dbReference>
<dbReference type="HOGENOM" id="CLU_188587_0_0_1"/>
<dbReference type="InterPro" id="IPR013882">
    <property type="entry name" value="Ctp1_C"/>
</dbReference>
<keyword evidence="3" id="KW-0539">Nucleus</keyword>
<dbReference type="GO" id="GO:0003684">
    <property type="term" value="F:damaged DNA binding"/>
    <property type="evidence" value="ECO:0007669"/>
    <property type="project" value="TreeGrafter"/>
</dbReference>
<keyword evidence="2" id="KW-0227">DNA damage</keyword>
<dbReference type="OrthoDB" id="5801062at2759"/>
<organism evidence="7 8">
    <name type="scientific">Jaapia argillacea MUCL 33604</name>
    <dbReference type="NCBI Taxonomy" id="933084"/>
    <lineage>
        <taxon>Eukaryota</taxon>
        <taxon>Fungi</taxon>
        <taxon>Dikarya</taxon>
        <taxon>Basidiomycota</taxon>
        <taxon>Agaricomycotina</taxon>
        <taxon>Agaricomycetes</taxon>
        <taxon>Agaricomycetidae</taxon>
        <taxon>Jaapiales</taxon>
        <taxon>Jaapiaceae</taxon>
        <taxon>Jaapia</taxon>
    </lineage>
</organism>
<feature type="compositionally biased region" description="Basic residues" evidence="4">
    <location>
        <begin position="1"/>
        <end position="13"/>
    </location>
</feature>
<dbReference type="GO" id="GO:0005634">
    <property type="term" value="C:nucleus"/>
    <property type="evidence" value="ECO:0007669"/>
    <property type="project" value="UniProtKB-SubCell"/>
</dbReference>
<evidence type="ECO:0000313" key="7">
    <source>
        <dbReference type="EMBL" id="KDQ60543.1"/>
    </source>
</evidence>
<feature type="domain" description="DNA endonuclease activator Ctp1 C-terminal" evidence="5">
    <location>
        <begin position="2"/>
        <end position="33"/>
    </location>
</feature>
<feature type="non-terminal residue" evidence="7">
    <location>
        <position position="1"/>
    </location>
</feature>
<evidence type="ECO:0000256" key="3">
    <source>
        <dbReference type="ARBA" id="ARBA00023242"/>
    </source>
</evidence>
<dbReference type="GO" id="GO:0010792">
    <property type="term" value="P:DNA double-strand break processing involved in repair via single-strand annealing"/>
    <property type="evidence" value="ECO:0007669"/>
    <property type="project" value="TreeGrafter"/>
</dbReference>
<name>A0A067Q0E0_9AGAM</name>
<evidence type="ECO:0000256" key="2">
    <source>
        <dbReference type="ARBA" id="ARBA00022763"/>
    </source>
</evidence>
<reference evidence="7" key="2">
    <citation type="journal article" date="2014" name="Proc. Natl. Acad. Sci. U.S.A.">
        <title>Extensive sampling of basidiomycete genomes demonstrates inadequacy of the white rot/brown rot paradigm for wood decay fungi.</title>
        <authorList>
            <person name="Riley R."/>
            <person name="Salamov A.A."/>
            <person name="Brown D.W."/>
            <person name="Nagy L.G."/>
            <person name="Floudas D."/>
            <person name="Held B.W."/>
            <person name="Levasseur A."/>
            <person name="Lombard V."/>
            <person name="Morin E."/>
            <person name="Otillar R."/>
            <person name="Lindquist E.A."/>
            <person name="Sun H."/>
            <person name="LaButti K.M."/>
            <person name="Schmutz J."/>
            <person name="Jabbour D."/>
            <person name="Luo H."/>
            <person name="Baker S.E."/>
            <person name="Pisabarro A.G."/>
            <person name="Walton J.D."/>
            <person name="Blanchette R.A."/>
            <person name="Henrissat B."/>
            <person name="Martin F."/>
            <person name="Cullen D."/>
            <person name="Hibbett D.S."/>
            <person name="Grigoriev I.V."/>
        </authorList>
    </citation>
    <scope>NUCLEOTIDE SEQUENCE</scope>
    <source>
        <strain evidence="7">MUCL 33604</strain>
    </source>
</reference>
<gene>
    <name evidence="7" type="ORF">JAAARDRAFT_107986</name>
    <name evidence="6" type="ORF">JAAARDRAFT_115944</name>
</gene>
<evidence type="ECO:0000259" key="5">
    <source>
        <dbReference type="Pfam" id="PF08573"/>
    </source>
</evidence>
<keyword evidence="8" id="KW-1185">Reference proteome</keyword>
<reference evidence="8" key="1">
    <citation type="journal article" date="2014" name="Proc. Natl. Acad. Sci. U.S.A.">
        <title>Extensive sampling of basidiomycete genomes demonstrates inadequacy of the white-rot/brown-rot paradigm for wood decay fungi.</title>
        <authorList>
            <person name="Riley R."/>
            <person name="Salamov A.A."/>
            <person name="Brown D.W."/>
            <person name="Nagy L.G."/>
            <person name="Floudas D."/>
            <person name="Held B.W."/>
            <person name="Levasseur A."/>
            <person name="Lombard V."/>
            <person name="Morin E."/>
            <person name="Otillar R."/>
            <person name="Lindquist E.A."/>
            <person name="Sun H."/>
            <person name="LaButti K.M."/>
            <person name="Schmutz J."/>
            <person name="Jabbour D."/>
            <person name="Luo H."/>
            <person name="Baker S.E."/>
            <person name="Pisabarro A.G."/>
            <person name="Walton J.D."/>
            <person name="Blanchette R.A."/>
            <person name="Henrissat B."/>
            <person name="Martin F."/>
            <person name="Cullen D."/>
            <person name="Hibbett D.S."/>
            <person name="Grigoriev I.V."/>
        </authorList>
    </citation>
    <scope>NUCLEOTIDE SEQUENCE [LARGE SCALE GENOMIC DNA]</scope>
    <source>
        <strain evidence="8">MUCL 33604</strain>
    </source>
</reference>
<dbReference type="Proteomes" id="UP000027265">
    <property type="component" value="Unassembled WGS sequence"/>
</dbReference>
<dbReference type="InterPro" id="IPR033316">
    <property type="entry name" value="RBBP8-like"/>
</dbReference>
<accession>A0A067Q0E0</accession>
<dbReference type="PANTHER" id="PTHR15107">
    <property type="entry name" value="RETINOBLASTOMA BINDING PROTEIN 8"/>
    <property type="match status" value="1"/>
</dbReference>
<dbReference type="Pfam" id="PF08573">
    <property type="entry name" value="SAE2"/>
    <property type="match status" value="1"/>
</dbReference>
<sequence>DQHRKEISRHRHQWAPPSTPPGYWNIGFPDTQEAADINQQAIHLHARKMEKIELEA</sequence>
<feature type="non-terminal residue" evidence="7">
    <location>
        <position position="56"/>
    </location>
</feature>